<dbReference type="Proteomes" id="UP000735302">
    <property type="component" value="Unassembled WGS sequence"/>
</dbReference>
<gene>
    <name evidence="2" type="ORF">PoB_003866500</name>
</gene>
<sequence length="164" mass="18152">MEICSYNISHSKPTSQLTPSRPAPKCRISETFSPDIALPKSSDPPAEPATVMLMVLPHGQYLRTAMATAHFVEKFNQLFNCFNSKALHSKKTQSRLLENLFSVIRGKGGHRFNPSPQEFRAALRQTMVDAVRVQSKSQNYRGDIDAFLFSLDQVPSLGANAAGN</sequence>
<dbReference type="EMBL" id="BLXT01004371">
    <property type="protein sequence ID" value="GFO12160.1"/>
    <property type="molecule type" value="Genomic_DNA"/>
</dbReference>
<dbReference type="AlphaFoldDB" id="A0AAV4AUZ6"/>
<feature type="region of interest" description="Disordered" evidence="1">
    <location>
        <begin position="1"/>
        <end position="24"/>
    </location>
</feature>
<proteinExistence type="predicted"/>
<evidence type="ECO:0000313" key="3">
    <source>
        <dbReference type="Proteomes" id="UP000735302"/>
    </source>
</evidence>
<name>A0AAV4AUZ6_9GAST</name>
<evidence type="ECO:0000313" key="2">
    <source>
        <dbReference type="EMBL" id="GFO12160.1"/>
    </source>
</evidence>
<keyword evidence="3" id="KW-1185">Reference proteome</keyword>
<evidence type="ECO:0000256" key="1">
    <source>
        <dbReference type="SAM" id="MobiDB-lite"/>
    </source>
</evidence>
<accession>A0AAV4AUZ6</accession>
<protein>
    <submittedName>
        <fullName evidence="2">Uncharacterized protein</fullName>
    </submittedName>
</protein>
<reference evidence="2 3" key="1">
    <citation type="journal article" date="2021" name="Elife">
        <title>Chloroplast acquisition without the gene transfer in kleptoplastic sea slugs, Plakobranchus ocellatus.</title>
        <authorList>
            <person name="Maeda T."/>
            <person name="Takahashi S."/>
            <person name="Yoshida T."/>
            <person name="Shimamura S."/>
            <person name="Takaki Y."/>
            <person name="Nagai Y."/>
            <person name="Toyoda A."/>
            <person name="Suzuki Y."/>
            <person name="Arimoto A."/>
            <person name="Ishii H."/>
            <person name="Satoh N."/>
            <person name="Nishiyama T."/>
            <person name="Hasebe M."/>
            <person name="Maruyama T."/>
            <person name="Minagawa J."/>
            <person name="Obokata J."/>
            <person name="Shigenobu S."/>
        </authorList>
    </citation>
    <scope>NUCLEOTIDE SEQUENCE [LARGE SCALE GENOMIC DNA]</scope>
</reference>
<feature type="compositionally biased region" description="Polar residues" evidence="1">
    <location>
        <begin position="1"/>
        <end position="19"/>
    </location>
</feature>
<comment type="caution">
    <text evidence="2">The sequence shown here is derived from an EMBL/GenBank/DDBJ whole genome shotgun (WGS) entry which is preliminary data.</text>
</comment>
<organism evidence="2 3">
    <name type="scientific">Plakobranchus ocellatus</name>
    <dbReference type="NCBI Taxonomy" id="259542"/>
    <lineage>
        <taxon>Eukaryota</taxon>
        <taxon>Metazoa</taxon>
        <taxon>Spiralia</taxon>
        <taxon>Lophotrochozoa</taxon>
        <taxon>Mollusca</taxon>
        <taxon>Gastropoda</taxon>
        <taxon>Heterobranchia</taxon>
        <taxon>Euthyneura</taxon>
        <taxon>Panpulmonata</taxon>
        <taxon>Sacoglossa</taxon>
        <taxon>Placobranchoidea</taxon>
        <taxon>Plakobranchidae</taxon>
        <taxon>Plakobranchus</taxon>
    </lineage>
</organism>